<keyword evidence="1" id="KW-0732">Signal</keyword>
<reference evidence="2" key="1">
    <citation type="journal article" date="2020" name="bioRxiv">
        <title>Hybrid origin of Populus tomentosa Carr. identified through genome sequencing and phylogenomic analysis.</title>
        <authorList>
            <person name="An X."/>
            <person name="Gao K."/>
            <person name="Chen Z."/>
            <person name="Li J."/>
            <person name="Yang X."/>
            <person name="Yang X."/>
            <person name="Zhou J."/>
            <person name="Guo T."/>
            <person name="Zhao T."/>
            <person name="Huang S."/>
            <person name="Miao D."/>
            <person name="Khan W.U."/>
            <person name="Rao P."/>
            <person name="Ye M."/>
            <person name="Lei B."/>
            <person name="Liao W."/>
            <person name="Wang J."/>
            <person name="Ji L."/>
            <person name="Li Y."/>
            <person name="Guo B."/>
            <person name="Mustafa N.S."/>
            <person name="Li S."/>
            <person name="Yun Q."/>
            <person name="Keller S.R."/>
            <person name="Mao J."/>
            <person name="Zhang R."/>
            <person name="Strauss S.H."/>
        </authorList>
    </citation>
    <scope>NUCLEOTIDE SEQUENCE</scope>
    <source>
        <strain evidence="2">GM15</strain>
        <tissue evidence="2">Leaf</tissue>
    </source>
</reference>
<organism evidence="2 3">
    <name type="scientific">Populus tomentosa</name>
    <name type="common">Chinese white poplar</name>
    <dbReference type="NCBI Taxonomy" id="118781"/>
    <lineage>
        <taxon>Eukaryota</taxon>
        <taxon>Viridiplantae</taxon>
        <taxon>Streptophyta</taxon>
        <taxon>Embryophyta</taxon>
        <taxon>Tracheophyta</taxon>
        <taxon>Spermatophyta</taxon>
        <taxon>Magnoliopsida</taxon>
        <taxon>eudicotyledons</taxon>
        <taxon>Gunneridae</taxon>
        <taxon>Pentapetalae</taxon>
        <taxon>rosids</taxon>
        <taxon>fabids</taxon>
        <taxon>Malpighiales</taxon>
        <taxon>Salicaceae</taxon>
        <taxon>Saliceae</taxon>
        <taxon>Populus</taxon>
    </lineage>
</organism>
<accession>A0A8X7YZM5</accession>
<proteinExistence type="predicted"/>
<dbReference type="AlphaFoldDB" id="A0A8X7YZM5"/>
<sequence length="232" mass="25834">MIYVCVCVCVCVCSSPVLVSSPLVKLSAGCSLLVKLSAVCSLLISGRTSTGLDCCMHIYIYICSSPLVKLSAVCSLLISGRTSTGLDCCMHIYIYIYMQQSSGEAFCRVIYCNCVTQSKKTIRSNLLLWAHSGCPLFRSSYTCFPNSNDEKLNSTQRPEIAVGIRTGEKKVLRIHEVLKQRESELDELEYYKERRRLKGPGLVGEQGEIIFWEYNVKILRPLLSGCPSWGSL</sequence>
<feature type="chain" id="PRO_5036479865" evidence="1">
    <location>
        <begin position="20"/>
        <end position="232"/>
    </location>
</feature>
<evidence type="ECO:0000256" key="1">
    <source>
        <dbReference type="SAM" id="SignalP"/>
    </source>
</evidence>
<keyword evidence="3" id="KW-1185">Reference proteome</keyword>
<dbReference type="Proteomes" id="UP000886885">
    <property type="component" value="Chromosome 10A"/>
</dbReference>
<evidence type="ECO:0000313" key="3">
    <source>
        <dbReference type="Proteomes" id="UP000886885"/>
    </source>
</evidence>
<dbReference type="OrthoDB" id="860560at2759"/>
<feature type="signal peptide" evidence="1">
    <location>
        <begin position="1"/>
        <end position="19"/>
    </location>
</feature>
<dbReference type="EMBL" id="JAAWWB010000019">
    <property type="protein sequence ID" value="KAG6759926.1"/>
    <property type="molecule type" value="Genomic_DNA"/>
</dbReference>
<comment type="caution">
    <text evidence="2">The sequence shown here is derived from an EMBL/GenBank/DDBJ whole genome shotgun (WGS) entry which is preliminary data.</text>
</comment>
<gene>
    <name evidence="2" type="ORF">POTOM_036422</name>
</gene>
<name>A0A8X7YZM5_POPTO</name>
<protein>
    <submittedName>
        <fullName evidence="2">Uncharacterized protein</fullName>
    </submittedName>
</protein>
<evidence type="ECO:0000313" key="2">
    <source>
        <dbReference type="EMBL" id="KAG6759926.1"/>
    </source>
</evidence>